<protein>
    <submittedName>
        <fullName evidence="1">DUF3025 domain-containing protein</fullName>
    </submittedName>
</protein>
<dbReference type="EMBL" id="SMYL01000006">
    <property type="protein sequence ID" value="TDK65384.1"/>
    <property type="molecule type" value="Genomic_DNA"/>
</dbReference>
<sequence>MDYGVNWNAPWLAPIRRLGEQVAGAPDWRVELNLRAAQLNIRNHAGLPLSFVLQEDLPSGVSYEAHIGATGNVPTRSNLHDFFNALVWLTFPRIKVELNALQAAQIAQLGIGKSRGPARDAATLFDENAAFLVVVDNAAGHSLVDALRSHQWQDVFVARRAQFQAQVGVFLFGHAMMEKLVNPYKAITAHSLVCWVEADFQSLSDVQKLARLDVTMARQLDRAQGGIELLPSVFSPLPVLGVPTWWHDQNAEFYADQEVFRPMRLRKS</sequence>
<dbReference type="OrthoDB" id="5292474at2"/>
<accession>A0A4R5W2S1</accession>
<name>A0A4R5W2S1_9BURK</name>
<organism evidence="1 2">
    <name type="scientific">Sapientia aquatica</name>
    <dbReference type="NCBI Taxonomy" id="1549640"/>
    <lineage>
        <taxon>Bacteria</taxon>
        <taxon>Pseudomonadati</taxon>
        <taxon>Pseudomonadota</taxon>
        <taxon>Betaproteobacteria</taxon>
        <taxon>Burkholderiales</taxon>
        <taxon>Oxalobacteraceae</taxon>
        <taxon>Sapientia</taxon>
    </lineage>
</organism>
<dbReference type="Pfam" id="PF11227">
    <property type="entry name" value="DUF3025"/>
    <property type="match status" value="1"/>
</dbReference>
<evidence type="ECO:0000313" key="1">
    <source>
        <dbReference type="EMBL" id="TDK65384.1"/>
    </source>
</evidence>
<comment type="caution">
    <text evidence="1">The sequence shown here is derived from an EMBL/GenBank/DDBJ whole genome shotgun (WGS) entry which is preliminary data.</text>
</comment>
<dbReference type="Proteomes" id="UP000294829">
    <property type="component" value="Unassembled WGS sequence"/>
</dbReference>
<keyword evidence="2" id="KW-1185">Reference proteome</keyword>
<dbReference type="InterPro" id="IPR021390">
    <property type="entry name" value="DUF3025"/>
</dbReference>
<dbReference type="AlphaFoldDB" id="A0A4R5W2S1"/>
<gene>
    <name evidence="1" type="ORF">E2I14_13150</name>
</gene>
<proteinExistence type="predicted"/>
<reference evidence="1 2" key="1">
    <citation type="submission" date="2019-03" db="EMBL/GenBank/DDBJ databases">
        <title>Sapientia aquatica gen. nov., sp. nov., isolated from a crater lake.</title>
        <authorList>
            <person name="Felfoldi T."/>
            <person name="Szabo A."/>
            <person name="Toth E."/>
            <person name="Schumann P."/>
            <person name="Keki Z."/>
            <person name="Marialigeti K."/>
            <person name="Mathe I."/>
        </authorList>
    </citation>
    <scope>NUCLEOTIDE SEQUENCE [LARGE SCALE GENOMIC DNA]</scope>
    <source>
        <strain evidence="1 2">SA-152</strain>
    </source>
</reference>
<evidence type="ECO:0000313" key="2">
    <source>
        <dbReference type="Proteomes" id="UP000294829"/>
    </source>
</evidence>